<keyword evidence="1" id="KW-1133">Transmembrane helix</keyword>
<keyword evidence="1" id="KW-0472">Membrane</keyword>
<proteinExistence type="predicted"/>
<dbReference type="Proteomes" id="UP000029120">
    <property type="component" value="Chromosome 2"/>
</dbReference>
<keyword evidence="3" id="KW-1185">Reference proteome</keyword>
<gene>
    <name evidence="2" type="ordered locus">AALP_Aa2g190900</name>
</gene>
<reference evidence="3" key="1">
    <citation type="journal article" date="2015" name="Nat. Plants">
        <title>Genome expansion of Arabis alpina linked with retrotransposition and reduced symmetric DNA methylation.</title>
        <authorList>
            <person name="Willing E.M."/>
            <person name="Rawat V."/>
            <person name="Mandakova T."/>
            <person name="Maumus F."/>
            <person name="James G.V."/>
            <person name="Nordstroem K.J."/>
            <person name="Becker C."/>
            <person name="Warthmann N."/>
            <person name="Chica C."/>
            <person name="Szarzynska B."/>
            <person name="Zytnicki M."/>
            <person name="Albani M.C."/>
            <person name="Kiefer C."/>
            <person name="Bergonzi S."/>
            <person name="Castaings L."/>
            <person name="Mateos J.L."/>
            <person name="Berns M.C."/>
            <person name="Bujdoso N."/>
            <person name="Piofczyk T."/>
            <person name="de Lorenzo L."/>
            <person name="Barrero-Sicilia C."/>
            <person name="Mateos I."/>
            <person name="Piednoel M."/>
            <person name="Hagmann J."/>
            <person name="Chen-Min-Tao R."/>
            <person name="Iglesias-Fernandez R."/>
            <person name="Schuster S.C."/>
            <person name="Alonso-Blanco C."/>
            <person name="Roudier F."/>
            <person name="Carbonero P."/>
            <person name="Paz-Ares J."/>
            <person name="Davis S.J."/>
            <person name="Pecinka A."/>
            <person name="Quesneville H."/>
            <person name="Colot V."/>
            <person name="Lysak M.A."/>
            <person name="Weigel D."/>
            <person name="Coupland G."/>
            <person name="Schneeberger K."/>
        </authorList>
    </citation>
    <scope>NUCLEOTIDE SEQUENCE [LARGE SCALE GENOMIC DNA]</scope>
    <source>
        <strain evidence="3">cv. Pajares</strain>
    </source>
</reference>
<sequence>MRFWKSFDLINWPQVVVVQILQPYILWFSFFVRATGNCIYHRCVLELGM</sequence>
<dbReference type="AlphaFoldDB" id="A0A087HII2"/>
<protein>
    <submittedName>
        <fullName evidence="2">Uncharacterized protein</fullName>
    </submittedName>
</protein>
<evidence type="ECO:0000313" key="3">
    <source>
        <dbReference type="Proteomes" id="UP000029120"/>
    </source>
</evidence>
<accession>A0A087HII2</accession>
<organism evidence="2 3">
    <name type="scientific">Arabis alpina</name>
    <name type="common">Alpine rock-cress</name>
    <dbReference type="NCBI Taxonomy" id="50452"/>
    <lineage>
        <taxon>Eukaryota</taxon>
        <taxon>Viridiplantae</taxon>
        <taxon>Streptophyta</taxon>
        <taxon>Embryophyta</taxon>
        <taxon>Tracheophyta</taxon>
        <taxon>Spermatophyta</taxon>
        <taxon>Magnoliopsida</taxon>
        <taxon>eudicotyledons</taxon>
        <taxon>Gunneridae</taxon>
        <taxon>Pentapetalae</taxon>
        <taxon>rosids</taxon>
        <taxon>malvids</taxon>
        <taxon>Brassicales</taxon>
        <taxon>Brassicaceae</taxon>
        <taxon>Arabideae</taxon>
        <taxon>Arabis</taxon>
    </lineage>
</organism>
<name>A0A087HII2_ARAAL</name>
<dbReference type="Gramene" id="KFK41934">
    <property type="protein sequence ID" value="KFK41934"/>
    <property type="gene ID" value="AALP_AA2G190900"/>
</dbReference>
<feature type="transmembrane region" description="Helical" evidence="1">
    <location>
        <begin position="12"/>
        <end position="32"/>
    </location>
</feature>
<keyword evidence="1" id="KW-0812">Transmembrane</keyword>
<evidence type="ECO:0000256" key="1">
    <source>
        <dbReference type="SAM" id="Phobius"/>
    </source>
</evidence>
<dbReference type="EMBL" id="CM002870">
    <property type="protein sequence ID" value="KFK41934.1"/>
    <property type="molecule type" value="Genomic_DNA"/>
</dbReference>
<evidence type="ECO:0000313" key="2">
    <source>
        <dbReference type="EMBL" id="KFK41934.1"/>
    </source>
</evidence>